<comment type="caution">
    <text evidence="3">The sequence shown here is derived from an EMBL/GenBank/DDBJ whole genome shotgun (WGS) entry which is preliminary data.</text>
</comment>
<name>A0A7X9RYA7_9BACT</name>
<dbReference type="Proteomes" id="UP000576082">
    <property type="component" value="Unassembled WGS sequence"/>
</dbReference>
<feature type="domain" description="Alkyl hydroperoxide reductase subunit C/ Thiol specific antioxidant" evidence="2">
    <location>
        <begin position="32"/>
        <end position="125"/>
    </location>
</feature>
<organism evidence="3 4">
    <name type="scientific">Flammeovirga aprica JL-4</name>
    <dbReference type="NCBI Taxonomy" id="694437"/>
    <lineage>
        <taxon>Bacteria</taxon>
        <taxon>Pseudomonadati</taxon>
        <taxon>Bacteroidota</taxon>
        <taxon>Cytophagia</taxon>
        <taxon>Cytophagales</taxon>
        <taxon>Flammeovirgaceae</taxon>
        <taxon>Flammeovirga</taxon>
    </lineage>
</organism>
<keyword evidence="1" id="KW-0812">Transmembrane</keyword>
<dbReference type="InterPro" id="IPR000866">
    <property type="entry name" value="AhpC/TSA"/>
</dbReference>
<dbReference type="SUPFAM" id="SSF52833">
    <property type="entry name" value="Thioredoxin-like"/>
    <property type="match status" value="1"/>
</dbReference>
<feature type="transmembrane region" description="Helical" evidence="1">
    <location>
        <begin position="6"/>
        <end position="27"/>
    </location>
</feature>
<accession>A0A7X9RYA7</accession>
<reference evidence="3 4" key="1">
    <citation type="submission" date="2020-04" db="EMBL/GenBank/DDBJ databases">
        <title>Flammeovirga sp. SR4, a novel species isolated from seawater.</title>
        <authorList>
            <person name="Wang X."/>
        </authorList>
    </citation>
    <scope>NUCLEOTIDE SEQUENCE [LARGE SCALE GENOMIC DNA]</scope>
    <source>
        <strain evidence="3 4">ATCC 23126</strain>
    </source>
</reference>
<dbReference type="GO" id="GO:0016491">
    <property type="term" value="F:oxidoreductase activity"/>
    <property type="evidence" value="ECO:0007669"/>
    <property type="project" value="InterPro"/>
</dbReference>
<proteinExistence type="predicted"/>
<dbReference type="Pfam" id="PF00578">
    <property type="entry name" value="AhpC-TSA"/>
    <property type="match status" value="1"/>
</dbReference>
<dbReference type="RefSeq" id="WP_169659109.1">
    <property type="nucleotide sequence ID" value="NZ_JABANE010000077.1"/>
</dbReference>
<keyword evidence="1" id="KW-0472">Membrane</keyword>
<gene>
    <name evidence="3" type="ORF">HHU12_23105</name>
</gene>
<dbReference type="InterPro" id="IPR036249">
    <property type="entry name" value="Thioredoxin-like_sf"/>
</dbReference>
<dbReference type="GO" id="GO:0016209">
    <property type="term" value="F:antioxidant activity"/>
    <property type="evidence" value="ECO:0007669"/>
    <property type="project" value="InterPro"/>
</dbReference>
<evidence type="ECO:0000313" key="3">
    <source>
        <dbReference type="EMBL" id="NME70882.1"/>
    </source>
</evidence>
<protein>
    <submittedName>
        <fullName evidence="3">Redoxin domain-containing protein</fullName>
    </submittedName>
</protein>
<evidence type="ECO:0000256" key="1">
    <source>
        <dbReference type="SAM" id="Phobius"/>
    </source>
</evidence>
<evidence type="ECO:0000313" key="4">
    <source>
        <dbReference type="Proteomes" id="UP000576082"/>
    </source>
</evidence>
<sequence length="168" mass="19007">MKLFKLFLITFSVATLVVGTGFTYFIYDHFKINDFELDQLTVLDKNGEKKTIGEIRNGKAILLNLSAAGCTGCEIEKPALVKLYNKSLELDDFMVLSISNSDLKHQKKFLDKKGHILEYAQLLDSAKLGKHPVPISLFFNAKGERVKQISIGNNWDSEEVLAYFIENK</sequence>
<keyword evidence="1" id="KW-1133">Transmembrane helix</keyword>
<keyword evidence="4" id="KW-1185">Reference proteome</keyword>
<dbReference type="EMBL" id="JABANE010000077">
    <property type="protein sequence ID" value="NME70882.1"/>
    <property type="molecule type" value="Genomic_DNA"/>
</dbReference>
<dbReference type="AlphaFoldDB" id="A0A7X9RYA7"/>
<evidence type="ECO:0000259" key="2">
    <source>
        <dbReference type="Pfam" id="PF00578"/>
    </source>
</evidence>
<dbReference type="Gene3D" id="3.40.30.10">
    <property type="entry name" value="Glutaredoxin"/>
    <property type="match status" value="1"/>
</dbReference>